<proteinExistence type="predicted"/>
<dbReference type="InterPro" id="IPR020845">
    <property type="entry name" value="AMP-binding_CS"/>
</dbReference>
<dbReference type="Pfam" id="PF13193">
    <property type="entry name" value="AMP-binding_C"/>
    <property type="match status" value="1"/>
</dbReference>
<dbReference type="InterPro" id="IPR025110">
    <property type="entry name" value="AMP-bd_C"/>
</dbReference>
<evidence type="ECO:0000259" key="1">
    <source>
        <dbReference type="Pfam" id="PF00501"/>
    </source>
</evidence>
<dbReference type="Gene3D" id="3.40.50.12780">
    <property type="entry name" value="N-terminal domain of ligase-like"/>
    <property type="match status" value="1"/>
</dbReference>
<keyword evidence="4" id="KW-1185">Reference proteome</keyword>
<dbReference type="InterPro" id="IPR050237">
    <property type="entry name" value="ATP-dep_AMP-bd_enzyme"/>
</dbReference>
<dbReference type="Proteomes" id="UP000429229">
    <property type="component" value="Unassembled WGS sequence"/>
</dbReference>
<protein>
    <submittedName>
        <fullName evidence="3">Acyl-CoA ligase (AMP-forming), exosortase A system-associated</fullName>
    </submittedName>
</protein>
<dbReference type="InterPro" id="IPR000873">
    <property type="entry name" value="AMP-dep_synth/lig_dom"/>
</dbReference>
<dbReference type="PRINTS" id="PR00154">
    <property type="entry name" value="AMPBINDING"/>
</dbReference>
<dbReference type="PROSITE" id="PS00455">
    <property type="entry name" value="AMP_BINDING"/>
    <property type="match status" value="1"/>
</dbReference>
<dbReference type="OrthoDB" id="9803968at2"/>
<comment type="caution">
    <text evidence="3">The sequence shown here is derived from an EMBL/GenBank/DDBJ whole genome shotgun (WGS) entry which is preliminary data.</text>
</comment>
<dbReference type="NCBIfam" id="TIGR03098">
    <property type="entry name" value="ligase_PEP_1"/>
    <property type="match status" value="1"/>
</dbReference>
<dbReference type="PANTHER" id="PTHR43767:SF10">
    <property type="entry name" value="SURFACTIN SYNTHASE SUBUNIT 1"/>
    <property type="match status" value="1"/>
</dbReference>
<dbReference type="Pfam" id="PF00501">
    <property type="entry name" value="AMP-binding"/>
    <property type="match status" value="1"/>
</dbReference>
<dbReference type="SUPFAM" id="SSF56801">
    <property type="entry name" value="Acetyl-CoA synthetase-like"/>
    <property type="match status" value="1"/>
</dbReference>
<dbReference type="Gene3D" id="3.30.300.30">
    <property type="match status" value="1"/>
</dbReference>
<feature type="domain" description="AMP-dependent synthetase/ligase" evidence="1">
    <location>
        <begin position="63"/>
        <end position="404"/>
    </location>
</feature>
<dbReference type="InterPro" id="IPR020459">
    <property type="entry name" value="AMP-binding"/>
</dbReference>
<name>A0A6I4U006_9SPHN</name>
<reference evidence="3 4" key="1">
    <citation type="submission" date="2019-12" db="EMBL/GenBank/DDBJ databases">
        <title>Genomic-based taxomic classification of the family Erythrobacteraceae.</title>
        <authorList>
            <person name="Xu L."/>
        </authorList>
    </citation>
    <scope>NUCLEOTIDE SEQUENCE [LARGE SCALE GENOMIC DNA]</scope>
    <source>
        <strain evidence="3 4">LMG 29519</strain>
    </source>
</reference>
<dbReference type="AlphaFoldDB" id="A0A6I4U006"/>
<dbReference type="EMBL" id="WTYR01000001">
    <property type="protein sequence ID" value="MXP09218.1"/>
    <property type="molecule type" value="Genomic_DNA"/>
</dbReference>
<dbReference type="GO" id="GO:0016877">
    <property type="term" value="F:ligase activity, forming carbon-sulfur bonds"/>
    <property type="evidence" value="ECO:0007669"/>
    <property type="project" value="UniProtKB-ARBA"/>
</dbReference>
<keyword evidence="3" id="KW-0436">Ligase</keyword>
<gene>
    <name evidence="3" type="ORF">GRI68_03390</name>
</gene>
<dbReference type="InterPro" id="IPR045851">
    <property type="entry name" value="AMP-bd_C_sf"/>
</dbReference>
<organism evidence="3 4">
    <name type="scientific">Alteriqipengyuania halimionae</name>
    <dbReference type="NCBI Taxonomy" id="1926630"/>
    <lineage>
        <taxon>Bacteria</taxon>
        <taxon>Pseudomonadati</taxon>
        <taxon>Pseudomonadota</taxon>
        <taxon>Alphaproteobacteria</taxon>
        <taxon>Sphingomonadales</taxon>
        <taxon>Erythrobacteraceae</taxon>
        <taxon>Alteriqipengyuania</taxon>
    </lineage>
</organism>
<accession>A0A6I4U006</accession>
<evidence type="ECO:0000259" key="2">
    <source>
        <dbReference type="Pfam" id="PF13193"/>
    </source>
</evidence>
<dbReference type="PANTHER" id="PTHR43767">
    <property type="entry name" value="LONG-CHAIN-FATTY-ACID--COA LIGASE"/>
    <property type="match status" value="1"/>
</dbReference>
<sequence length="547" mass="59378">MPTIRAGRRVCAPVPKRQPRVDRLAVCRYRRNTRFRLSFPRQKGPFLRPLPPSRPLDHLALMGQPDAVALRLRDVVLTYAELEGNVARLAAWLTSRVKGKGARVASWASKSRLTCLMPLAAARAGLVHVPINPLLKRAQVAHILRDSGASLLVGNAARLATLGPEDFGGIVSVEEAALGEADTIGDGLEPGEAAPDDLAALLYTSGSTGRPKGVMLSHANLWLGAESVAQYLHLARSDRVLGVMPLSFDYGQNQLLSAWYAGASVVPLDYLFPRDLAKAVEKHRITTLGGMPPLWHQLLGVEWSDSAKASLRRLTNTGGAMGEKLVRRLRETFPAADLYSMYGLTEAFRAAYLDPAKIDAKPNSVGRAVPHAELFVLDKDGGRCEAGEEGELVQCGPLVAQGYWNAPEKTAERFRAAPVFSEFGGMAVWSGDRMVRDREGDLHFVARDDAMIKSSGNRISPQEIEEAALATGLVSQAMAFGIADEALGHRIALVVSAPSDITAELSDKLRKGLPNFMHPHVLEWREALPQTPNGKLDRTRVKGELTS</sequence>
<dbReference type="InterPro" id="IPR042099">
    <property type="entry name" value="ANL_N_sf"/>
</dbReference>
<dbReference type="InterPro" id="IPR017529">
    <property type="entry name" value="AcylCoA_ligase_PEP_1"/>
</dbReference>
<feature type="domain" description="AMP-binding enzyme C-terminal" evidence="2">
    <location>
        <begin position="463"/>
        <end position="535"/>
    </location>
</feature>
<evidence type="ECO:0000313" key="3">
    <source>
        <dbReference type="EMBL" id="MXP09218.1"/>
    </source>
</evidence>
<evidence type="ECO:0000313" key="4">
    <source>
        <dbReference type="Proteomes" id="UP000429229"/>
    </source>
</evidence>